<dbReference type="Proteomes" id="UP001595386">
    <property type="component" value="Unassembled WGS sequence"/>
</dbReference>
<dbReference type="RefSeq" id="WP_379759968.1">
    <property type="nucleotide sequence ID" value="NZ_JBHRSQ010000016.1"/>
</dbReference>
<evidence type="ECO:0000313" key="1">
    <source>
        <dbReference type="EMBL" id="MFC2992873.1"/>
    </source>
</evidence>
<sequence>MNIQHRIDRPHETGCIEVYGDDPYEWRILDHTGHLVRDSAGYGSGTGAYASPEIALRDAISFDADDSVVPIFFRHGADAELENAAQAHRTADTLRTTALALKSAVSEAQLDSRHATDSEAQDYLEARIVVMERLVEALEETAGRLQAAIQATAE</sequence>
<accession>A0ABV7B845</accession>
<name>A0ABV7B845_9GAMM</name>
<proteinExistence type="predicted"/>
<evidence type="ECO:0008006" key="3">
    <source>
        <dbReference type="Google" id="ProtNLM"/>
    </source>
</evidence>
<organism evidence="1 2">
    <name type="scientific">Halomonas tibetensis</name>
    <dbReference type="NCBI Taxonomy" id="2259590"/>
    <lineage>
        <taxon>Bacteria</taxon>
        <taxon>Pseudomonadati</taxon>
        <taxon>Pseudomonadota</taxon>
        <taxon>Gammaproteobacteria</taxon>
        <taxon>Oceanospirillales</taxon>
        <taxon>Halomonadaceae</taxon>
        <taxon>Halomonas</taxon>
    </lineage>
</organism>
<comment type="caution">
    <text evidence="1">The sequence shown here is derived from an EMBL/GenBank/DDBJ whole genome shotgun (WGS) entry which is preliminary data.</text>
</comment>
<gene>
    <name evidence="1" type="ORF">ACFODV_12595</name>
</gene>
<keyword evidence="2" id="KW-1185">Reference proteome</keyword>
<dbReference type="EMBL" id="JBHRSQ010000016">
    <property type="protein sequence ID" value="MFC2992873.1"/>
    <property type="molecule type" value="Genomic_DNA"/>
</dbReference>
<reference evidence="2" key="1">
    <citation type="journal article" date="2019" name="Int. J. Syst. Evol. Microbiol.">
        <title>The Global Catalogue of Microorganisms (GCM) 10K type strain sequencing project: providing services to taxonomists for standard genome sequencing and annotation.</title>
        <authorList>
            <consortium name="The Broad Institute Genomics Platform"/>
            <consortium name="The Broad Institute Genome Sequencing Center for Infectious Disease"/>
            <person name="Wu L."/>
            <person name="Ma J."/>
        </authorList>
    </citation>
    <scope>NUCLEOTIDE SEQUENCE [LARGE SCALE GENOMIC DNA]</scope>
    <source>
        <strain evidence="2">KCTC 52660</strain>
    </source>
</reference>
<evidence type="ECO:0000313" key="2">
    <source>
        <dbReference type="Proteomes" id="UP001595386"/>
    </source>
</evidence>
<protein>
    <recommendedName>
        <fullName evidence="3">Tail fiber assembly protein</fullName>
    </recommendedName>
</protein>